<reference evidence="2" key="1">
    <citation type="submission" date="2021-01" db="EMBL/GenBank/DDBJ databases">
        <authorList>
            <person name="Corre E."/>
            <person name="Pelletier E."/>
            <person name="Niang G."/>
            <person name="Scheremetjew M."/>
            <person name="Finn R."/>
            <person name="Kale V."/>
            <person name="Holt S."/>
            <person name="Cochrane G."/>
            <person name="Meng A."/>
            <person name="Brown T."/>
            <person name="Cohen L."/>
        </authorList>
    </citation>
    <scope>NUCLEOTIDE SEQUENCE</scope>
    <source>
        <strain evidence="2">B650</strain>
    </source>
</reference>
<evidence type="ECO:0000313" key="2">
    <source>
        <dbReference type="EMBL" id="CAD9579571.1"/>
    </source>
</evidence>
<accession>A0A7S2P5T3</accession>
<sequence length="273" mass="31530">MGDSRTNPEIAQLEAEMKLLKWHKLANETALQAALLSTKQIKQHDKLLKAQSIEQERLDMVDRKKKIADEEYAKPLPVDIDFIEHYERDTYKSNEARERRLGRLRDVKREVTKRHGRKHKQEQYRQLNQGVQSRGHEHTPTPISSTELTEQCHEEIPTSRLPDVSLSMVLKRLDQLAALEHIIRTGKKRDGGCVNLTESENMIVQLDRTWGSSSVEKFQKIAGDDAASRLTFSRGQTRAELLSPSRNFFAVRMEHDEDSLHQSKLKLSSKAMR</sequence>
<organism evidence="2">
    <name type="scientific">Leptocylindrus danicus</name>
    <dbReference type="NCBI Taxonomy" id="163516"/>
    <lineage>
        <taxon>Eukaryota</taxon>
        <taxon>Sar</taxon>
        <taxon>Stramenopiles</taxon>
        <taxon>Ochrophyta</taxon>
        <taxon>Bacillariophyta</taxon>
        <taxon>Coscinodiscophyceae</taxon>
        <taxon>Chaetocerotophycidae</taxon>
        <taxon>Leptocylindrales</taxon>
        <taxon>Leptocylindraceae</taxon>
        <taxon>Leptocylindrus</taxon>
    </lineage>
</organism>
<dbReference type="EMBL" id="HBGY01015246">
    <property type="protein sequence ID" value="CAD9579571.1"/>
    <property type="molecule type" value="Transcribed_RNA"/>
</dbReference>
<evidence type="ECO:0000256" key="1">
    <source>
        <dbReference type="SAM" id="MobiDB-lite"/>
    </source>
</evidence>
<protein>
    <submittedName>
        <fullName evidence="2">Uncharacterized protein</fullName>
    </submittedName>
</protein>
<name>A0A7S2P5T3_9STRA</name>
<proteinExistence type="predicted"/>
<dbReference type="AlphaFoldDB" id="A0A7S2P5T3"/>
<gene>
    <name evidence="2" type="ORF">LDAN0321_LOCUS9890</name>
</gene>
<feature type="region of interest" description="Disordered" evidence="1">
    <location>
        <begin position="109"/>
        <end position="150"/>
    </location>
</feature>
<feature type="compositionally biased region" description="Basic residues" evidence="1">
    <location>
        <begin position="111"/>
        <end position="120"/>
    </location>
</feature>